<dbReference type="GO" id="GO:0016020">
    <property type="term" value="C:membrane"/>
    <property type="evidence" value="ECO:0007669"/>
    <property type="project" value="InterPro"/>
</dbReference>
<evidence type="ECO:0000256" key="1">
    <source>
        <dbReference type="SAM" id="Phobius"/>
    </source>
</evidence>
<feature type="domain" description="EamA" evidence="2">
    <location>
        <begin position="162"/>
        <end position="285"/>
    </location>
</feature>
<protein>
    <submittedName>
        <fullName evidence="3">EamA-like transporter family protein</fullName>
    </submittedName>
</protein>
<dbReference type="InterPro" id="IPR037185">
    <property type="entry name" value="EmrE-like"/>
</dbReference>
<dbReference type="PANTHER" id="PTHR22911">
    <property type="entry name" value="ACYL-MALONYL CONDENSING ENZYME-RELATED"/>
    <property type="match status" value="1"/>
</dbReference>
<feature type="transmembrane region" description="Helical" evidence="1">
    <location>
        <begin position="220"/>
        <end position="240"/>
    </location>
</feature>
<keyword evidence="1" id="KW-0812">Transmembrane</keyword>
<reference evidence="4" key="1">
    <citation type="submission" date="2016-10" db="EMBL/GenBank/DDBJ databases">
        <authorList>
            <person name="Varghese N."/>
            <person name="Submissions S."/>
        </authorList>
    </citation>
    <scope>NUCLEOTIDE SEQUENCE [LARGE SCALE GENOMIC DNA]</scope>
    <source>
        <strain evidence="4">CGMCC 1.7655</strain>
    </source>
</reference>
<feature type="domain" description="EamA" evidence="2">
    <location>
        <begin position="17"/>
        <end position="149"/>
    </location>
</feature>
<evidence type="ECO:0000313" key="3">
    <source>
        <dbReference type="EMBL" id="SDL00049.1"/>
    </source>
</evidence>
<evidence type="ECO:0000259" key="2">
    <source>
        <dbReference type="Pfam" id="PF00892"/>
    </source>
</evidence>
<feature type="transmembrane region" description="Helical" evidence="1">
    <location>
        <begin position="274"/>
        <end position="292"/>
    </location>
</feature>
<dbReference type="SUPFAM" id="SSF103481">
    <property type="entry name" value="Multidrug resistance efflux transporter EmrE"/>
    <property type="match status" value="2"/>
</dbReference>
<keyword evidence="1" id="KW-1133">Transmembrane helix</keyword>
<feature type="transmembrane region" description="Helical" evidence="1">
    <location>
        <begin position="252"/>
        <end position="268"/>
    </location>
</feature>
<dbReference type="Proteomes" id="UP000199555">
    <property type="component" value="Unassembled WGS sequence"/>
</dbReference>
<dbReference type="STRING" id="525640.SAMN04487971_10578"/>
<accession>A0A1G9GH86</accession>
<keyword evidence="1" id="KW-0472">Membrane</keyword>
<dbReference type="InterPro" id="IPR000620">
    <property type="entry name" value="EamA_dom"/>
</dbReference>
<organism evidence="3 4">
    <name type="scientific">Paracoccus chinensis</name>
    <dbReference type="NCBI Taxonomy" id="525640"/>
    <lineage>
        <taxon>Bacteria</taxon>
        <taxon>Pseudomonadati</taxon>
        <taxon>Pseudomonadota</taxon>
        <taxon>Alphaproteobacteria</taxon>
        <taxon>Rhodobacterales</taxon>
        <taxon>Paracoccaceae</taxon>
        <taxon>Paracoccus</taxon>
    </lineage>
</organism>
<feature type="transmembrane region" description="Helical" evidence="1">
    <location>
        <begin position="188"/>
        <end position="208"/>
    </location>
</feature>
<gene>
    <name evidence="3" type="ORF">SAMN04487971_10578</name>
</gene>
<proteinExistence type="predicted"/>
<feature type="transmembrane region" description="Helical" evidence="1">
    <location>
        <begin position="12"/>
        <end position="31"/>
    </location>
</feature>
<dbReference type="EMBL" id="FNGE01000005">
    <property type="protein sequence ID" value="SDL00049.1"/>
    <property type="molecule type" value="Genomic_DNA"/>
</dbReference>
<dbReference type="AlphaFoldDB" id="A0A1G9GH86"/>
<feature type="transmembrane region" description="Helical" evidence="1">
    <location>
        <begin position="76"/>
        <end position="101"/>
    </location>
</feature>
<dbReference type="Pfam" id="PF00892">
    <property type="entry name" value="EamA"/>
    <property type="match status" value="2"/>
</dbReference>
<name>A0A1G9GH86_9RHOB</name>
<dbReference type="OrthoDB" id="7165334at2"/>
<dbReference type="PANTHER" id="PTHR22911:SF135">
    <property type="entry name" value="BLR4310 PROTEIN"/>
    <property type="match status" value="1"/>
</dbReference>
<dbReference type="RefSeq" id="WP_090754186.1">
    <property type="nucleotide sequence ID" value="NZ_FNGE01000005.1"/>
</dbReference>
<evidence type="ECO:0000313" key="4">
    <source>
        <dbReference type="Proteomes" id="UP000199555"/>
    </source>
</evidence>
<feature type="transmembrane region" description="Helical" evidence="1">
    <location>
        <begin position="107"/>
        <end position="126"/>
    </location>
</feature>
<feature type="transmembrane region" description="Helical" evidence="1">
    <location>
        <begin position="159"/>
        <end position="176"/>
    </location>
</feature>
<feature type="transmembrane region" description="Helical" evidence="1">
    <location>
        <begin position="43"/>
        <end position="64"/>
    </location>
</feature>
<keyword evidence="4" id="KW-1185">Reference proteome</keyword>
<sequence length="301" mass="31155">MTATSPLNTSEATANLRAALLMVGAMATFAVEDAAIKALTMRLPVGQVLVTLGLLGMAVFWVLLRRAGGRLFTRALLIPAVLLRNGGEAVGAVGLTLALALTDLASASAILQALPLALVMGSALFLKEKVGWRRWAAILVGFAGVLLIIRPGAAGFQPQSALTLVGVVGLAARDLATRRMPARVPSHQLSASAFAALVPAGLALAWVQGTPMLAPTRPEALGFLGCMAFSVLGYAMMVGATRAGEASLIAPLRYVRLIFALLIAVAVFGERPDAATLAGAALIVGSGGFAMWRELVRNRPR</sequence>
<feature type="transmembrane region" description="Helical" evidence="1">
    <location>
        <begin position="135"/>
        <end position="153"/>
    </location>
</feature>